<keyword evidence="2 6" id="KW-0489">Methyltransferase</keyword>
<evidence type="ECO:0000256" key="1">
    <source>
        <dbReference type="ARBA" id="ARBA00006594"/>
    </source>
</evidence>
<dbReference type="GO" id="GO:0032259">
    <property type="term" value="P:methylation"/>
    <property type="evidence" value="ECO:0007669"/>
    <property type="project" value="UniProtKB-KW"/>
</dbReference>
<evidence type="ECO:0000313" key="6">
    <source>
        <dbReference type="EMBL" id="MFD1780546.1"/>
    </source>
</evidence>
<dbReference type="InterPro" id="IPR029063">
    <property type="entry name" value="SAM-dependent_MTases_sf"/>
</dbReference>
<dbReference type="GO" id="GO:0008168">
    <property type="term" value="F:methyltransferase activity"/>
    <property type="evidence" value="ECO:0007669"/>
    <property type="project" value="UniProtKB-KW"/>
</dbReference>
<dbReference type="SUPFAM" id="SSF53335">
    <property type="entry name" value="S-adenosyl-L-methionine-dependent methyltransferases"/>
    <property type="match status" value="2"/>
</dbReference>
<dbReference type="InterPro" id="IPR002052">
    <property type="entry name" value="DNA_methylase_N6_adenine_CS"/>
</dbReference>
<evidence type="ECO:0000313" key="7">
    <source>
        <dbReference type="Proteomes" id="UP001597227"/>
    </source>
</evidence>
<dbReference type="InterPro" id="IPR002941">
    <property type="entry name" value="DNA_methylase_N4/N6"/>
</dbReference>
<accession>A0ABW4MSE4</accession>
<reference evidence="7" key="1">
    <citation type="journal article" date="2019" name="Int. J. Syst. Evol. Microbiol.">
        <title>The Global Catalogue of Microorganisms (GCM) 10K type strain sequencing project: providing services to taxonomists for standard genome sequencing and annotation.</title>
        <authorList>
            <consortium name="The Broad Institute Genomics Platform"/>
            <consortium name="The Broad Institute Genome Sequencing Center for Infectious Disease"/>
            <person name="Wu L."/>
            <person name="Ma J."/>
        </authorList>
    </citation>
    <scope>NUCLEOTIDE SEQUENCE [LARGE SCALE GENOMIC DNA]</scope>
    <source>
        <strain evidence="7">CCUG 15531</strain>
    </source>
</reference>
<dbReference type="Proteomes" id="UP001597227">
    <property type="component" value="Unassembled WGS sequence"/>
</dbReference>
<evidence type="ECO:0000259" key="5">
    <source>
        <dbReference type="Pfam" id="PF01555"/>
    </source>
</evidence>
<dbReference type="RefSeq" id="WP_388040248.1">
    <property type="nucleotide sequence ID" value="NZ_JBHUEK010000025.1"/>
</dbReference>
<dbReference type="Pfam" id="PF01555">
    <property type="entry name" value="N6_N4_Mtase"/>
    <property type="match status" value="1"/>
</dbReference>
<sequence length="958" mass="111220">MSEKVEQASLFEEDTTKGPVTCLGLTFNNDDERREYFREELRKKLPELKTIEGFPVGKDEDIIALSDPPFYTACPNPWLENILDEYSKIEQCEKKIVSNPEPFATDITEGRADSIYNAHSYHTKVPHKAIMHFILNYTNPGEIIFDGFCGTGMTGVAATLCGNKEEVQSLGYRVDDNNVIYKNIGDDERENWQPFSKLGSRKAILSDLSPIASFISYNYNSHFKSELLKQARQLLDSYQNKYNWLYVTLRNDTEKNEDQMVNYLKKFQTIEELSSFIREKNNLFEKINYVIWSDIFSCPSCNHEFNFWNVSVGEKMKVEETFNCPSCKVELSKSKCNRTWETYYDEDTKETARRIKRDPVLINYKIGNKAYTKKPDNFDIALIEKVKDLSIENWIPTNEVPNGDKTNEAIRMELNHAHKFYSRRNLLVIADLWEEAKSNRVLKLSLTSMLVKTGSLLHNVGLKNGKINLAGALPNAIYIPSILAERNIFELVKGKIDDIERANLQRLNQNNLVSCRSMSKDYFKNLENTLDYIFLDPPFGANLMYSELNWLWESWLGVRTDNKNEAIENKSQQKKLRDYQRIMTEAFQGAYKALKPGKWMTVEFSNPKATVWNSIQTSIQEAGFIVANVAALNKGQGTYNSQTNPTSVTQDLVISAYKPLEEDIKEITRNEGTPNSAWSYVKQYLARITYINIKSNRLNLILERTPRILFDKMVAYHVQNGLTVPLSSSEFQSGLTQKFKTIDGMVFLEEQYAKYIKEKSSIQDSVQMELFVSDENTAIEWIKHNLSIKPQTRQDIHPNFMREIQHIAKHELLPELDDLLEQNFLMYDGKEDVPSQIHGYLSSNYKDLRNLEKSDPRLKDKGKNRWYVPDPNKQADLEKLREKSLLREFDSYRTEIEGNKKKLKQFRTEAIRTGFKKAWSEKDFETIVKVGERLPEKVIQEDDKLLMYFDQAQIRIGM</sequence>
<dbReference type="Gene3D" id="3.40.50.150">
    <property type="entry name" value="Vaccinia Virus protein VP39"/>
    <property type="match status" value="2"/>
</dbReference>
<evidence type="ECO:0000256" key="2">
    <source>
        <dbReference type="ARBA" id="ARBA00022603"/>
    </source>
</evidence>
<feature type="domain" description="DNA methylase N-4/N-6" evidence="5">
    <location>
        <begin position="108"/>
        <end position="177"/>
    </location>
</feature>
<proteinExistence type="inferred from homology"/>
<comment type="similarity">
    <text evidence="1">Belongs to the N(4)/N(6)-methyltransferase family.</text>
</comment>
<comment type="caution">
    <text evidence="6">The sequence shown here is derived from an EMBL/GenBank/DDBJ whole genome shotgun (WGS) entry which is preliminary data.</text>
</comment>
<evidence type="ECO:0000256" key="3">
    <source>
        <dbReference type="ARBA" id="ARBA00022679"/>
    </source>
</evidence>
<gene>
    <name evidence="6" type="ORF">ACFSFW_17915</name>
</gene>
<protein>
    <submittedName>
        <fullName evidence="6">DNA methyltransferase</fullName>
    </submittedName>
</protein>
<keyword evidence="4" id="KW-0680">Restriction system</keyword>
<dbReference type="PROSITE" id="PS00092">
    <property type="entry name" value="N6_MTASE"/>
    <property type="match status" value="1"/>
</dbReference>
<name>A0ABW4MSE4_9BACI</name>
<organism evidence="6 7">
    <name type="scientific">Fredinandcohnia salidurans</name>
    <dbReference type="NCBI Taxonomy" id="2595041"/>
    <lineage>
        <taxon>Bacteria</taxon>
        <taxon>Bacillati</taxon>
        <taxon>Bacillota</taxon>
        <taxon>Bacilli</taxon>
        <taxon>Bacillales</taxon>
        <taxon>Bacillaceae</taxon>
        <taxon>Fredinandcohnia</taxon>
    </lineage>
</organism>
<keyword evidence="3" id="KW-0808">Transferase</keyword>
<evidence type="ECO:0000256" key="4">
    <source>
        <dbReference type="ARBA" id="ARBA00022747"/>
    </source>
</evidence>
<keyword evidence="7" id="KW-1185">Reference proteome</keyword>
<dbReference type="EMBL" id="JBHUEK010000025">
    <property type="protein sequence ID" value="MFD1780546.1"/>
    <property type="molecule type" value="Genomic_DNA"/>
</dbReference>